<evidence type="ECO:0000313" key="2">
    <source>
        <dbReference type="EMBL" id="AWK89444.1"/>
    </source>
</evidence>
<feature type="compositionally biased region" description="Polar residues" evidence="1">
    <location>
        <begin position="31"/>
        <end position="40"/>
    </location>
</feature>
<dbReference type="KEGG" id="azz:DEW08_25795"/>
<accession>A0A2S2CY44</accession>
<dbReference type="GO" id="GO:0051287">
    <property type="term" value="F:NAD binding"/>
    <property type="evidence" value="ECO:0007669"/>
    <property type="project" value="UniProtKB-ARBA"/>
</dbReference>
<dbReference type="InterPro" id="IPR017438">
    <property type="entry name" value="ATP-NAD_kinase_N"/>
</dbReference>
<dbReference type="Pfam" id="PF01513">
    <property type="entry name" value="NAD_kinase"/>
    <property type="match status" value="1"/>
</dbReference>
<dbReference type="InterPro" id="IPR002504">
    <property type="entry name" value="NADK"/>
</dbReference>
<proteinExistence type="predicted"/>
<protein>
    <submittedName>
        <fullName evidence="2">Acetoin catabolism protein X</fullName>
    </submittedName>
</protein>
<organism evidence="2 3">
    <name type="scientific">Azospirillum thermophilum</name>
    <dbReference type="NCBI Taxonomy" id="2202148"/>
    <lineage>
        <taxon>Bacteria</taxon>
        <taxon>Pseudomonadati</taxon>
        <taxon>Pseudomonadota</taxon>
        <taxon>Alphaproteobacteria</taxon>
        <taxon>Rhodospirillales</taxon>
        <taxon>Azospirillaceae</taxon>
        <taxon>Azospirillum</taxon>
    </lineage>
</organism>
<dbReference type="InterPro" id="IPR016064">
    <property type="entry name" value="NAD/diacylglycerol_kinase_sf"/>
</dbReference>
<name>A0A2S2CY44_9PROT</name>
<dbReference type="EMBL" id="CP029357">
    <property type="protein sequence ID" value="AWK89444.1"/>
    <property type="molecule type" value="Genomic_DNA"/>
</dbReference>
<dbReference type="GO" id="GO:0006741">
    <property type="term" value="P:NADP+ biosynthetic process"/>
    <property type="evidence" value="ECO:0007669"/>
    <property type="project" value="InterPro"/>
</dbReference>
<keyword evidence="2" id="KW-0614">Plasmid</keyword>
<keyword evidence="3" id="KW-1185">Reference proteome</keyword>
<dbReference type="Gene3D" id="3.40.50.10330">
    <property type="entry name" value="Probable inorganic polyphosphate/atp-NAD kinase, domain 1"/>
    <property type="match status" value="1"/>
</dbReference>
<dbReference type="Proteomes" id="UP000245629">
    <property type="component" value="Plasmid unnamed2"/>
</dbReference>
<dbReference type="SUPFAM" id="SSF111331">
    <property type="entry name" value="NAD kinase/diacylglycerol kinase-like"/>
    <property type="match status" value="1"/>
</dbReference>
<feature type="region of interest" description="Disordered" evidence="1">
    <location>
        <begin position="1"/>
        <end position="44"/>
    </location>
</feature>
<feature type="compositionally biased region" description="Low complexity" evidence="1">
    <location>
        <begin position="1"/>
        <end position="21"/>
    </location>
</feature>
<dbReference type="PANTHER" id="PTHR40697:SF3">
    <property type="entry name" value="ACETOIN CATABOLISM PROTEIN X"/>
    <property type="match status" value="1"/>
</dbReference>
<dbReference type="OrthoDB" id="4292700at2"/>
<gene>
    <name evidence="2" type="ORF">DEW08_25795</name>
</gene>
<sequence length="406" mass="42030">MAPATGDATGDAAATAGVPDGSPGKALGVLDSSSNEQSGTAVADVPPKRRIEGECIVAPVVGIIANPVSARDIRRVVANAAGLQIADRANIVLRVLAALKACGIEDAVMMPEQGGIGSHVERGLTRARLRGEATYPALRRLDMPVTGTVADTHRAAAEMRRLGVSAIVVLGGDGTHRAVVAHCGAVPVAGISTGTNNAFPEHREPTITGLATGLAVTGLIPAPVAFAANKRIDVTVNDADEPEIALVDVALVTERYVGARALWRPESFRELYVTFADPQVIGMSAIAGLVEPVERGESGGLMLRLAPADSRAEGIVLQAPIAPGLMARIGVTDWRRMPAGVPFLPEAKAGSIALDGEREISFSVRDRVRLTLRDEAFRTVDVGGCMRHAALNRLLAGVPAPVAAAL</sequence>
<dbReference type="AlphaFoldDB" id="A0A2S2CY44"/>
<dbReference type="PANTHER" id="PTHR40697">
    <property type="entry name" value="ACETOIN CATABOLISM PROTEIN X"/>
    <property type="match status" value="1"/>
</dbReference>
<dbReference type="InterPro" id="IPR039065">
    <property type="entry name" value="AcoX-like"/>
</dbReference>
<reference evidence="3" key="1">
    <citation type="submission" date="2018-05" db="EMBL/GenBank/DDBJ databases">
        <title>Azospirillum thermophila sp. nov., a novel isolated from hot spring.</title>
        <authorList>
            <person name="Zhao Z."/>
        </authorList>
    </citation>
    <scope>NUCLEOTIDE SEQUENCE [LARGE SCALE GENOMIC DNA]</scope>
    <source>
        <strain evidence="3">CFH 70021</strain>
        <plasmid evidence="3">unnamed2</plasmid>
    </source>
</reference>
<evidence type="ECO:0000256" key="1">
    <source>
        <dbReference type="SAM" id="MobiDB-lite"/>
    </source>
</evidence>
<dbReference type="GO" id="GO:0003951">
    <property type="term" value="F:NAD+ kinase activity"/>
    <property type="evidence" value="ECO:0007669"/>
    <property type="project" value="InterPro"/>
</dbReference>
<geneLocation type="plasmid" evidence="2 3">
    <name>unnamed2</name>
</geneLocation>
<dbReference type="GO" id="GO:0005524">
    <property type="term" value="F:ATP binding"/>
    <property type="evidence" value="ECO:0007669"/>
    <property type="project" value="UniProtKB-ARBA"/>
</dbReference>
<evidence type="ECO:0000313" key="3">
    <source>
        <dbReference type="Proteomes" id="UP000245629"/>
    </source>
</evidence>